<gene>
    <name evidence="2" type="ORF">OVN521_LOCUS28339</name>
    <name evidence="1" type="ORF">WKI299_LOCUS24717</name>
</gene>
<dbReference type="Proteomes" id="UP000663856">
    <property type="component" value="Unassembled WGS sequence"/>
</dbReference>
<dbReference type="AlphaFoldDB" id="A0A820DW56"/>
<dbReference type="EMBL" id="CAJNRF010010662">
    <property type="protein sequence ID" value="CAF2122846.1"/>
    <property type="molecule type" value="Genomic_DNA"/>
</dbReference>
<reference evidence="2" key="1">
    <citation type="submission" date="2021-02" db="EMBL/GenBank/DDBJ databases">
        <authorList>
            <person name="Nowell W R."/>
        </authorList>
    </citation>
    <scope>NUCLEOTIDE SEQUENCE</scope>
</reference>
<organism evidence="2 3">
    <name type="scientific">Rotaria magnacalcarata</name>
    <dbReference type="NCBI Taxonomy" id="392030"/>
    <lineage>
        <taxon>Eukaryota</taxon>
        <taxon>Metazoa</taxon>
        <taxon>Spiralia</taxon>
        <taxon>Gnathifera</taxon>
        <taxon>Rotifera</taxon>
        <taxon>Eurotatoria</taxon>
        <taxon>Bdelloidea</taxon>
        <taxon>Philodinida</taxon>
        <taxon>Philodinidae</taxon>
        <taxon>Rotaria</taxon>
    </lineage>
</organism>
<evidence type="ECO:0000313" key="3">
    <source>
        <dbReference type="Proteomes" id="UP000663866"/>
    </source>
</evidence>
<evidence type="ECO:0000313" key="1">
    <source>
        <dbReference type="EMBL" id="CAF2122846.1"/>
    </source>
</evidence>
<sequence length="99" mass="11398">MYEKAVSKFNEAAMKEPLDIIFNSFIMVIAAFIESKAYDEAEETINYAKNHFPDKSDAFTEAERMIRDDNWCPDYANQYLVQVGQESLQNAIMEHSDGC</sequence>
<dbReference type="Proteomes" id="UP000663866">
    <property type="component" value="Unassembled WGS sequence"/>
</dbReference>
<accession>A0A820DW56</accession>
<dbReference type="EMBL" id="CAJOBG010008201">
    <property type="protein sequence ID" value="CAF4237729.1"/>
    <property type="molecule type" value="Genomic_DNA"/>
</dbReference>
<comment type="caution">
    <text evidence="2">The sequence shown here is derived from an EMBL/GenBank/DDBJ whole genome shotgun (WGS) entry which is preliminary data.</text>
</comment>
<protein>
    <submittedName>
        <fullName evidence="2">Uncharacterized protein</fullName>
    </submittedName>
</protein>
<proteinExistence type="predicted"/>
<keyword evidence="3" id="KW-1185">Reference proteome</keyword>
<evidence type="ECO:0000313" key="2">
    <source>
        <dbReference type="EMBL" id="CAF4237729.1"/>
    </source>
</evidence>
<name>A0A820DW56_9BILA</name>